<dbReference type="EC" id="3.6.4.13" evidence="2"/>
<organism evidence="14 15">
    <name type="scientific">Necator americanus</name>
    <name type="common">Human hookworm</name>
    <dbReference type="NCBI Taxonomy" id="51031"/>
    <lineage>
        <taxon>Eukaryota</taxon>
        <taxon>Metazoa</taxon>
        <taxon>Ecdysozoa</taxon>
        <taxon>Nematoda</taxon>
        <taxon>Chromadorea</taxon>
        <taxon>Rhabditida</taxon>
        <taxon>Rhabditina</taxon>
        <taxon>Rhabditomorpha</taxon>
        <taxon>Strongyloidea</taxon>
        <taxon>Ancylostomatidae</taxon>
        <taxon>Bunostominae</taxon>
        <taxon>Necator</taxon>
    </lineage>
</organism>
<feature type="region of interest" description="Disordered" evidence="9">
    <location>
        <begin position="313"/>
        <end position="338"/>
    </location>
</feature>
<feature type="domain" description="CCHC-type" evidence="10">
    <location>
        <begin position="147"/>
        <end position="162"/>
    </location>
</feature>
<dbReference type="SUPFAM" id="SSF57756">
    <property type="entry name" value="Retrovirus zinc finger-like domains"/>
    <property type="match status" value="2"/>
</dbReference>
<dbReference type="Pfam" id="PF00098">
    <property type="entry name" value="zf-CCHC"/>
    <property type="match status" value="3"/>
</dbReference>
<keyword evidence="5" id="KW-0347">Helicase</keyword>
<dbReference type="PANTHER" id="PTHR47958">
    <property type="entry name" value="ATP-DEPENDENT RNA HELICASE DBP3"/>
    <property type="match status" value="1"/>
</dbReference>
<evidence type="ECO:0000259" key="12">
    <source>
        <dbReference type="PROSITE" id="PS51194"/>
    </source>
</evidence>
<feature type="region of interest" description="Disordered" evidence="9">
    <location>
        <begin position="61"/>
        <end position="93"/>
    </location>
</feature>
<feature type="domain" description="Helicase C-terminal" evidence="12">
    <location>
        <begin position="637"/>
        <end position="786"/>
    </location>
</feature>
<evidence type="ECO:0000256" key="6">
    <source>
        <dbReference type="ARBA" id="ARBA00022840"/>
    </source>
</evidence>
<comment type="caution">
    <text evidence="14">The sequence shown here is derived from an EMBL/GenBank/DDBJ whole genome shotgun (WGS) entry which is preliminary data.</text>
</comment>
<feature type="domain" description="Helicase ATP-binding" evidence="11">
    <location>
        <begin position="417"/>
        <end position="600"/>
    </location>
</feature>
<reference evidence="14 15" key="1">
    <citation type="submission" date="2023-08" db="EMBL/GenBank/DDBJ databases">
        <title>A Necator americanus chromosomal reference genome.</title>
        <authorList>
            <person name="Ilik V."/>
            <person name="Petrzelkova K.J."/>
            <person name="Pardy F."/>
            <person name="Fuh T."/>
            <person name="Niatou-Singa F.S."/>
            <person name="Gouil Q."/>
            <person name="Baker L."/>
            <person name="Ritchie M.E."/>
            <person name="Jex A.R."/>
            <person name="Gazzola D."/>
            <person name="Li H."/>
            <person name="Toshio Fujiwara R."/>
            <person name="Zhan B."/>
            <person name="Aroian R.V."/>
            <person name="Pafco B."/>
            <person name="Schwarz E.M."/>
        </authorList>
    </citation>
    <scope>NUCLEOTIDE SEQUENCE [LARGE SCALE GENOMIC DNA]</scope>
    <source>
        <strain evidence="14 15">Aroian</strain>
        <tissue evidence="14">Whole animal</tissue>
    </source>
</reference>
<keyword evidence="6" id="KW-0067">ATP-binding</keyword>
<dbReference type="CDD" id="cd18787">
    <property type="entry name" value="SF2_C_DEAD"/>
    <property type="match status" value="1"/>
</dbReference>
<dbReference type="InterPro" id="IPR001650">
    <property type="entry name" value="Helicase_C-like"/>
</dbReference>
<dbReference type="InterPro" id="IPR014014">
    <property type="entry name" value="RNA_helicase_DEAD_Q_motif"/>
</dbReference>
<protein>
    <recommendedName>
        <fullName evidence="2">RNA helicase</fullName>
        <ecNumber evidence="2">3.6.4.13</ecNumber>
    </recommendedName>
</protein>
<comment type="similarity">
    <text evidence="1">Belongs to the DEAD box helicase family. DDX4/VASA subfamily.</text>
</comment>
<dbReference type="PROSITE" id="PS51192">
    <property type="entry name" value="HELICASE_ATP_BIND_1"/>
    <property type="match status" value="1"/>
</dbReference>
<proteinExistence type="inferred from homology"/>
<dbReference type="Gene3D" id="4.10.60.10">
    <property type="entry name" value="Zinc finger, CCHC-type"/>
    <property type="match status" value="2"/>
</dbReference>
<feature type="region of interest" description="Disordered" evidence="9">
    <location>
        <begin position="1"/>
        <end position="25"/>
    </location>
</feature>
<evidence type="ECO:0000256" key="2">
    <source>
        <dbReference type="ARBA" id="ARBA00012552"/>
    </source>
</evidence>
<evidence type="ECO:0000259" key="11">
    <source>
        <dbReference type="PROSITE" id="PS51192"/>
    </source>
</evidence>
<feature type="short sequence motif" description="Q motif" evidence="8">
    <location>
        <begin position="386"/>
        <end position="414"/>
    </location>
</feature>
<keyword evidence="7" id="KW-0862">Zinc</keyword>
<gene>
    <name evidence="14" type="primary">Necator_chrI.g968</name>
    <name evidence="14" type="ORF">RB195_004844</name>
</gene>
<keyword evidence="15" id="KW-1185">Reference proteome</keyword>
<evidence type="ECO:0000256" key="1">
    <source>
        <dbReference type="ARBA" id="ARBA00010132"/>
    </source>
</evidence>
<dbReference type="EMBL" id="JAVFWL010000001">
    <property type="protein sequence ID" value="KAK6726776.1"/>
    <property type="molecule type" value="Genomic_DNA"/>
</dbReference>
<sequence>MSDDSWGEVNNGVGEDAWETTSNECMKHDSGDTFGCDYREDHSDTKPTGCGITSKKISGGFSDSISSHSGSSRGRRRGGFADNSGFGSGSNNNDSVFGENSGFGSYGSGGGPGNTFGAGADSGFGSKGFGSFGNYSRYGRGGGSQICYNCGEGGHQSRDCTDSNKRRDMKCYNCNGEGHQSRDCCGPSRPHNGGSRGGYCRSDSGDVRREGRRFEGCNFGFAASGSGSGSSSFGFGSCSDAGFGSSRGRGGYSNSEYNSFPRVSNDFSGGLSGGFGDRSGFRRNGTVSTAGSFAQRRSRDECCYNCGETDHVSRECRNPPPNHQMRANNEPPRKQPSTFVPQDEDVAMLYREHIEQGEMFTKLFEAEVTLTQGGLHGRTEKGKKISSFEELELPEQIAENIVNCGYKNPTPIQQYAIPAIFKGRDIMACAQTGSGKTAAFLLPVMTTLIRTQNLSDAGERTCCPRCIIIAPTRELAVQIYNEGRKLANGTVLRVACIYGGTAVMIQRQQLNRGATILVATVGRLKHFLSDGFISLREIKYLILDEADRMLNLGFEDSINFIFSHPSLTPREERQTFMFSATFPPEVQSVATQQLRADFLMITCGKIGVANKCIQQEIIEVTSAEQKKEKLLQMLEIDLKSYVANKDADVFNKKTMVFVSRKFFADTLGVLLCQAGIPSTTIHGDRGQDLRTEAINDFKYGRKAVLIATAVGERGLDIKGVDHVINYDLPSTGEDYIHRIGRTGRAGNPGRATSFYYAAEDRQLAESLVGILTEAGQEVPEFLNMEIGGFPTGKFSGFGDDNESAGVDNTAEQVHPKHFNVSDEIL</sequence>
<dbReference type="PROSITE" id="PS00039">
    <property type="entry name" value="DEAD_ATP_HELICASE"/>
    <property type="match status" value="1"/>
</dbReference>
<name>A0ABR1BNX2_NECAM</name>
<dbReference type="InterPro" id="IPR011545">
    <property type="entry name" value="DEAD/DEAH_box_helicase_dom"/>
</dbReference>
<evidence type="ECO:0000313" key="15">
    <source>
        <dbReference type="Proteomes" id="UP001303046"/>
    </source>
</evidence>
<accession>A0ABR1BNX2</accession>
<dbReference type="InterPro" id="IPR027417">
    <property type="entry name" value="P-loop_NTPase"/>
</dbReference>
<dbReference type="PROSITE" id="PS51195">
    <property type="entry name" value="Q_MOTIF"/>
    <property type="match status" value="1"/>
</dbReference>
<evidence type="ECO:0000313" key="14">
    <source>
        <dbReference type="EMBL" id="KAK6726776.1"/>
    </source>
</evidence>
<feature type="compositionally biased region" description="Low complexity" evidence="9">
    <location>
        <begin position="61"/>
        <end position="72"/>
    </location>
</feature>
<feature type="compositionally biased region" description="Low complexity" evidence="9">
    <location>
        <begin position="80"/>
        <end position="93"/>
    </location>
</feature>
<keyword evidence="4" id="KW-0378">Hydrolase</keyword>
<dbReference type="Gene3D" id="3.40.50.300">
    <property type="entry name" value="P-loop containing nucleotide triphosphate hydrolases"/>
    <property type="match status" value="2"/>
</dbReference>
<evidence type="ECO:0000256" key="7">
    <source>
        <dbReference type="PROSITE-ProRule" id="PRU00047"/>
    </source>
</evidence>
<dbReference type="SMART" id="SM00490">
    <property type="entry name" value="HELICc"/>
    <property type="match status" value="1"/>
</dbReference>
<evidence type="ECO:0000256" key="8">
    <source>
        <dbReference type="PROSITE-ProRule" id="PRU00552"/>
    </source>
</evidence>
<dbReference type="SMART" id="SM00343">
    <property type="entry name" value="ZnF_C2HC"/>
    <property type="match status" value="3"/>
</dbReference>
<dbReference type="PROSITE" id="PS50158">
    <property type="entry name" value="ZF_CCHC"/>
    <property type="match status" value="3"/>
</dbReference>
<keyword evidence="7" id="KW-0863">Zinc-finger</keyword>
<dbReference type="InterPro" id="IPR000629">
    <property type="entry name" value="RNA-helicase_DEAD-box_CS"/>
</dbReference>
<feature type="domain" description="CCHC-type" evidence="10">
    <location>
        <begin position="170"/>
        <end position="184"/>
    </location>
</feature>
<dbReference type="Proteomes" id="UP001303046">
    <property type="component" value="Unassembled WGS sequence"/>
</dbReference>
<feature type="domain" description="CCHC-type" evidence="10">
    <location>
        <begin position="303"/>
        <end position="318"/>
    </location>
</feature>
<feature type="domain" description="DEAD-box RNA helicase Q" evidence="13">
    <location>
        <begin position="386"/>
        <end position="414"/>
    </location>
</feature>
<keyword evidence="3" id="KW-0547">Nucleotide-binding</keyword>
<dbReference type="InterPro" id="IPR001878">
    <property type="entry name" value="Znf_CCHC"/>
</dbReference>
<evidence type="ECO:0000256" key="5">
    <source>
        <dbReference type="ARBA" id="ARBA00022806"/>
    </source>
</evidence>
<dbReference type="PROSITE" id="PS51194">
    <property type="entry name" value="HELICASE_CTER"/>
    <property type="match status" value="1"/>
</dbReference>
<evidence type="ECO:0000259" key="13">
    <source>
        <dbReference type="PROSITE" id="PS51195"/>
    </source>
</evidence>
<evidence type="ECO:0000256" key="4">
    <source>
        <dbReference type="ARBA" id="ARBA00022801"/>
    </source>
</evidence>
<dbReference type="InterPro" id="IPR014001">
    <property type="entry name" value="Helicase_ATP-bd"/>
</dbReference>
<evidence type="ECO:0000256" key="9">
    <source>
        <dbReference type="SAM" id="MobiDB-lite"/>
    </source>
</evidence>
<dbReference type="SUPFAM" id="SSF52540">
    <property type="entry name" value="P-loop containing nucleoside triphosphate hydrolases"/>
    <property type="match status" value="2"/>
</dbReference>
<dbReference type="InterPro" id="IPR036875">
    <property type="entry name" value="Znf_CCHC_sf"/>
</dbReference>
<keyword evidence="7" id="KW-0479">Metal-binding</keyword>
<evidence type="ECO:0000256" key="3">
    <source>
        <dbReference type="ARBA" id="ARBA00022741"/>
    </source>
</evidence>
<evidence type="ECO:0000259" key="10">
    <source>
        <dbReference type="PROSITE" id="PS50158"/>
    </source>
</evidence>
<dbReference type="Pfam" id="PF00271">
    <property type="entry name" value="Helicase_C"/>
    <property type="match status" value="1"/>
</dbReference>
<dbReference type="SMART" id="SM00487">
    <property type="entry name" value="DEXDc"/>
    <property type="match status" value="1"/>
</dbReference>
<dbReference type="Pfam" id="PF00270">
    <property type="entry name" value="DEAD"/>
    <property type="match status" value="1"/>
</dbReference>